<protein>
    <submittedName>
        <fullName evidence="1">5994_t:CDS:1</fullName>
    </submittedName>
</protein>
<name>A0A9N9FXC8_9GLOM</name>
<sequence>IADQTYQIQDYRSLQKIVENVVNKAMKEKPFEGISVSKLSGTKMIKIEKTMEYYSVEDVHKSIKKEIILNKACTILQESQAKGELLIKNTDVALDVLVILTDCNEK</sequence>
<accession>A0A9N9FXC8</accession>
<evidence type="ECO:0000313" key="1">
    <source>
        <dbReference type="EMBL" id="CAG8566755.1"/>
    </source>
</evidence>
<proteinExistence type="predicted"/>
<organism evidence="1 2">
    <name type="scientific">Diversispora eburnea</name>
    <dbReference type="NCBI Taxonomy" id="1213867"/>
    <lineage>
        <taxon>Eukaryota</taxon>
        <taxon>Fungi</taxon>
        <taxon>Fungi incertae sedis</taxon>
        <taxon>Mucoromycota</taxon>
        <taxon>Glomeromycotina</taxon>
        <taxon>Glomeromycetes</taxon>
        <taxon>Diversisporales</taxon>
        <taxon>Diversisporaceae</taxon>
        <taxon>Diversispora</taxon>
    </lineage>
</organism>
<dbReference type="AlphaFoldDB" id="A0A9N9FXC8"/>
<dbReference type="EMBL" id="CAJVPK010001033">
    <property type="protein sequence ID" value="CAG8566755.1"/>
    <property type="molecule type" value="Genomic_DNA"/>
</dbReference>
<evidence type="ECO:0000313" key="2">
    <source>
        <dbReference type="Proteomes" id="UP000789706"/>
    </source>
</evidence>
<dbReference type="Proteomes" id="UP000789706">
    <property type="component" value="Unassembled WGS sequence"/>
</dbReference>
<feature type="non-terminal residue" evidence="1">
    <location>
        <position position="1"/>
    </location>
</feature>
<gene>
    <name evidence="1" type="ORF">DEBURN_LOCUS7867</name>
</gene>
<reference evidence="1" key="1">
    <citation type="submission" date="2021-06" db="EMBL/GenBank/DDBJ databases">
        <authorList>
            <person name="Kallberg Y."/>
            <person name="Tangrot J."/>
            <person name="Rosling A."/>
        </authorList>
    </citation>
    <scope>NUCLEOTIDE SEQUENCE</scope>
    <source>
        <strain evidence="1">AZ414A</strain>
    </source>
</reference>
<keyword evidence="2" id="KW-1185">Reference proteome</keyword>
<dbReference type="OrthoDB" id="2437677at2759"/>
<comment type="caution">
    <text evidence="1">The sequence shown here is derived from an EMBL/GenBank/DDBJ whole genome shotgun (WGS) entry which is preliminary data.</text>
</comment>